<comment type="cofactor">
    <cofactor evidence="1 11 14">
        <name>Mg(2+)</name>
        <dbReference type="ChEBI" id="CHEBI:18420"/>
    </cofactor>
</comment>
<dbReference type="GO" id="GO:0005524">
    <property type="term" value="F:ATP binding"/>
    <property type="evidence" value="ECO:0007669"/>
    <property type="project" value="UniProtKB-UniRule"/>
</dbReference>
<dbReference type="InterPro" id="IPR013815">
    <property type="entry name" value="ATP_grasp_subdomain_1"/>
</dbReference>
<feature type="domain" description="PEP-utilising enzyme mobile" evidence="16">
    <location>
        <begin position="420"/>
        <end position="504"/>
    </location>
</feature>
<evidence type="ECO:0000256" key="2">
    <source>
        <dbReference type="ARBA" id="ARBA00007837"/>
    </source>
</evidence>
<feature type="active site" description="Proton donor" evidence="12">
    <location>
        <position position="836"/>
    </location>
</feature>
<evidence type="ECO:0000259" key="16">
    <source>
        <dbReference type="Pfam" id="PF00391"/>
    </source>
</evidence>
<feature type="binding site" evidence="14">
    <location>
        <position position="749"/>
    </location>
    <ligand>
        <name>Mg(2+)</name>
        <dbReference type="ChEBI" id="CHEBI:18420"/>
    </ligand>
</feature>
<accession>A0A2N5NBY2</accession>
<evidence type="ECO:0000256" key="12">
    <source>
        <dbReference type="PIRSR" id="PIRSR000853-1"/>
    </source>
</evidence>
<evidence type="ECO:0000256" key="3">
    <source>
        <dbReference type="ARBA" id="ARBA00011994"/>
    </source>
</evidence>
<evidence type="ECO:0000256" key="8">
    <source>
        <dbReference type="ARBA" id="ARBA00022777"/>
    </source>
</evidence>
<dbReference type="PROSITE" id="PS00742">
    <property type="entry name" value="PEP_ENZYMES_2"/>
    <property type="match status" value="1"/>
</dbReference>
<evidence type="ECO:0000256" key="9">
    <source>
        <dbReference type="ARBA" id="ARBA00022840"/>
    </source>
</evidence>
<evidence type="ECO:0000256" key="4">
    <source>
        <dbReference type="ARBA" id="ARBA00020138"/>
    </source>
</evidence>
<dbReference type="InterPro" id="IPR008279">
    <property type="entry name" value="PEP-util_enz_mobile_dom"/>
</dbReference>
<dbReference type="Gene3D" id="3.30.1490.20">
    <property type="entry name" value="ATP-grasp fold, A domain"/>
    <property type="match status" value="1"/>
</dbReference>
<dbReference type="PANTHER" id="PTHR22931">
    <property type="entry name" value="PHOSPHOENOLPYRUVATE DIKINASE-RELATED"/>
    <property type="match status" value="1"/>
</dbReference>
<keyword evidence="15" id="KW-0175">Coiled coil</keyword>
<dbReference type="InterPro" id="IPR040442">
    <property type="entry name" value="Pyrv_kinase-like_dom_sf"/>
</dbReference>
<dbReference type="GO" id="GO:0046872">
    <property type="term" value="F:metal ion binding"/>
    <property type="evidence" value="ECO:0007669"/>
    <property type="project" value="UniProtKB-UniRule"/>
</dbReference>
<dbReference type="PIRSF" id="PIRSF000853">
    <property type="entry name" value="PPDK"/>
    <property type="match status" value="1"/>
</dbReference>
<feature type="binding site" evidence="14">
    <location>
        <position position="773"/>
    </location>
    <ligand>
        <name>Mg(2+)</name>
        <dbReference type="ChEBI" id="CHEBI:18420"/>
    </ligand>
</feature>
<dbReference type="SUPFAM" id="SSF52009">
    <property type="entry name" value="Phosphohistidine domain"/>
    <property type="match status" value="1"/>
</dbReference>
<name>A0A2N5NBY2_9BACL</name>
<keyword evidence="6 14" id="KW-0479">Metal-binding</keyword>
<dbReference type="AlphaFoldDB" id="A0A2N5NBY2"/>
<dbReference type="EC" id="2.7.9.1" evidence="3 11"/>
<feature type="binding site" evidence="13">
    <location>
        <position position="770"/>
    </location>
    <ligand>
        <name>substrate</name>
    </ligand>
</feature>
<feature type="binding site" evidence="13">
    <location>
        <position position="749"/>
    </location>
    <ligand>
        <name>substrate</name>
    </ligand>
</feature>
<evidence type="ECO:0000256" key="6">
    <source>
        <dbReference type="ARBA" id="ARBA00022723"/>
    </source>
</evidence>
<protein>
    <recommendedName>
        <fullName evidence="4 11">Pyruvate, phosphate dikinase</fullName>
        <ecNumber evidence="3 11">2.7.9.1</ecNumber>
    </recommendedName>
</protein>
<evidence type="ECO:0000259" key="17">
    <source>
        <dbReference type="Pfam" id="PF01326"/>
    </source>
</evidence>
<evidence type="ECO:0000259" key="18">
    <source>
        <dbReference type="Pfam" id="PF02896"/>
    </source>
</evidence>
<dbReference type="InterPro" id="IPR000121">
    <property type="entry name" value="PEP_util_C"/>
</dbReference>
<keyword evidence="9" id="KW-0067">ATP-binding</keyword>
<feature type="domain" description="Pyruvate phosphate dikinase AMP/ATP-binding" evidence="17">
    <location>
        <begin position="303"/>
        <end position="349"/>
    </location>
</feature>
<reference evidence="19 20" key="1">
    <citation type="submission" date="2017-05" db="EMBL/GenBank/DDBJ databases">
        <title>Functional genome analysis of Paenibacillus pasadenensis strain R16: insights on endophytic life style and antifungal activity.</title>
        <authorList>
            <person name="Passera A."/>
            <person name="Marcolungo L."/>
            <person name="Casati P."/>
            <person name="Brasca M."/>
            <person name="Quaglino F."/>
            <person name="Delledonne M."/>
        </authorList>
    </citation>
    <scope>NUCLEOTIDE SEQUENCE [LARGE SCALE GENOMIC DNA]</scope>
    <source>
        <strain evidence="19 20">R16</strain>
    </source>
</reference>
<evidence type="ECO:0000256" key="13">
    <source>
        <dbReference type="PIRSR" id="PIRSR000853-2"/>
    </source>
</evidence>
<proteinExistence type="inferred from homology"/>
<dbReference type="InterPro" id="IPR015813">
    <property type="entry name" value="Pyrv/PenolPyrv_kinase-like_dom"/>
</dbReference>
<dbReference type="InterPro" id="IPR010121">
    <property type="entry name" value="Pyruvate_phosphate_dikinase"/>
</dbReference>
<evidence type="ECO:0000256" key="10">
    <source>
        <dbReference type="ARBA" id="ARBA00022842"/>
    </source>
</evidence>
<organism evidence="19 20">
    <name type="scientific">Paenibacillus pasadenensis</name>
    <dbReference type="NCBI Taxonomy" id="217090"/>
    <lineage>
        <taxon>Bacteria</taxon>
        <taxon>Bacillati</taxon>
        <taxon>Bacillota</taxon>
        <taxon>Bacilli</taxon>
        <taxon>Bacillales</taxon>
        <taxon>Paenibacillaceae</taxon>
        <taxon>Paenibacillus</taxon>
    </lineage>
</organism>
<keyword evidence="7" id="KW-0547">Nucleotide-binding</keyword>
<dbReference type="PANTHER" id="PTHR22931:SF9">
    <property type="entry name" value="PYRUVATE, PHOSPHATE DIKINASE 1, CHLOROPLASTIC"/>
    <property type="match status" value="1"/>
</dbReference>
<comment type="catalytic activity">
    <reaction evidence="11">
        <text>pyruvate + phosphate + ATP = phosphoenolpyruvate + AMP + diphosphate + H(+)</text>
        <dbReference type="Rhea" id="RHEA:10756"/>
        <dbReference type="ChEBI" id="CHEBI:15361"/>
        <dbReference type="ChEBI" id="CHEBI:15378"/>
        <dbReference type="ChEBI" id="CHEBI:30616"/>
        <dbReference type="ChEBI" id="CHEBI:33019"/>
        <dbReference type="ChEBI" id="CHEBI:43474"/>
        <dbReference type="ChEBI" id="CHEBI:58702"/>
        <dbReference type="ChEBI" id="CHEBI:456215"/>
        <dbReference type="EC" id="2.7.9.1"/>
    </reaction>
</comment>
<comment type="caution">
    <text evidence="19">The sequence shown here is derived from an EMBL/GenBank/DDBJ whole genome shotgun (WGS) entry which is preliminary data.</text>
</comment>
<gene>
    <name evidence="19" type="ORF">B8V81_0759</name>
</gene>
<dbReference type="InterPro" id="IPR018274">
    <property type="entry name" value="PEP_util_AS"/>
</dbReference>
<keyword evidence="10 14" id="KW-0460">Magnesium</keyword>
<feature type="binding site" evidence="13">
    <location>
        <position position="771"/>
    </location>
    <ligand>
        <name>substrate</name>
    </ligand>
</feature>
<dbReference type="Gene3D" id="1.20.80.30">
    <property type="match status" value="1"/>
</dbReference>
<evidence type="ECO:0000256" key="7">
    <source>
        <dbReference type="ARBA" id="ARBA00022741"/>
    </source>
</evidence>
<evidence type="ECO:0000313" key="20">
    <source>
        <dbReference type="Proteomes" id="UP000234789"/>
    </source>
</evidence>
<dbReference type="Gene3D" id="3.50.30.10">
    <property type="entry name" value="Phosphohistidine domain"/>
    <property type="match status" value="1"/>
</dbReference>
<dbReference type="InterPro" id="IPR036637">
    <property type="entry name" value="Phosphohistidine_dom_sf"/>
</dbReference>
<feature type="domain" description="Pyruvate phosphate dikinase AMP/ATP-binding" evidence="17">
    <location>
        <begin position="58"/>
        <end position="291"/>
    </location>
</feature>
<dbReference type="NCBIfam" id="TIGR01828">
    <property type="entry name" value="pyru_phos_dikin"/>
    <property type="match status" value="1"/>
</dbReference>
<dbReference type="NCBIfam" id="NF004531">
    <property type="entry name" value="PRK05878.1"/>
    <property type="match status" value="1"/>
</dbReference>
<dbReference type="Pfam" id="PF02896">
    <property type="entry name" value="PEP-utilizers_C"/>
    <property type="match status" value="1"/>
</dbReference>
<dbReference type="Pfam" id="PF01326">
    <property type="entry name" value="PPDK_N"/>
    <property type="match status" value="2"/>
</dbReference>
<feature type="domain" description="PEP-utilising enzyme C-terminal" evidence="18">
    <location>
        <begin position="521"/>
        <end position="874"/>
    </location>
</feature>
<feature type="coiled-coil region" evidence="15">
    <location>
        <begin position="635"/>
        <end position="662"/>
    </location>
</feature>
<keyword evidence="5 19" id="KW-0808">Transferase</keyword>
<evidence type="ECO:0000256" key="15">
    <source>
        <dbReference type="SAM" id="Coils"/>
    </source>
</evidence>
<feature type="active site" description="Tele-phosphohistidine intermediate" evidence="12">
    <location>
        <position position="453"/>
    </location>
</feature>
<dbReference type="GO" id="GO:0050242">
    <property type="term" value="F:pyruvate, phosphate dikinase activity"/>
    <property type="evidence" value="ECO:0007669"/>
    <property type="project" value="UniProtKB-UniRule"/>
</dbReference>
<dbReference type="GO" id="GO:0016301">
    <property type="term" value="F:kinase activity"/>
    <property type="evidence" value="ECO:0007669"/>
    <property type="project" value="UniProtKB-UniRule"/>
</dbReference>
<evidence type="ECO:0000256" key="1">
    <source>
        <dbReference type="ARBA" id="ARBA00001946"/>
    </source>
</evidence>
<dbReference type="InterPro" id="IPR023151">
    <property type="entry name" value="PEP_util_CS"/>
</dbReference>
<dbReference type="Proteomes" id="UP000234789">
    <property type="component" value="Unassembled WGS sequence"/>
</dbReference>
<keyword evidence="19" id="KW-0670">Pyruvate</keyword>
<evidence type="ECO:0000256" key="5">
    <source>
        <dbReference type="ARBA" id="ARBA00022679"/>
    </source>
</evidence>
<evidence type="ECO:0000313" key="19">
    <source>
        <dbReference type="EMBL" id="PLT47852.1"/>
    </source>
</evidence>
<feature type="binding site" evidence="13">
    <location>
        <position position="618"/>
    </location>
    <ligand>
        <name>substrate</name>
    </ligand>
</feature>
<evidence type="ECO:0000256" key="14">
    <source>
        <dbReference type="PIRSR" id="PIRSR000853-3"/>
    </source>
</evidence>
<dbReference type="Gene3D" id="3.20.20.60">
    <property type="entry name" value="Phosphoenolpyruvate-binding domains"/>
    <property type="match status" value="1"/>
</dbReference>
<dbReference type="Gene3D" id="1.10.189.10">
    <property type="entry name" value="Pyruvate Phosphate Dikinase, domain 2"/>
    <property type="match status" value="1"/>
</dbReference>
<feature type="binding site" evidence="13">
    <location>
        <position position="562"/>
    </location>
    <ligand>
        <name>substrate</name>
    </ligand>
</feature>
<dbReference type="Gene3D" id="3.30.470.20">
    <property type="entry name" value="ATP-grasp fold, B domain"/>
    <property type="match status" value="1"/>
</dbReference>
<dbReference type="InterPro" id="IPR002192">
    <property type="entry name" value="PPDK_AMP/ATP-bd"/>
</dbReference>
<keyword evidence="20" id="KW-1185">Reference proteome</keyword>
<feature type="binding site" evidence="13">
    <location>
        <position position="772"/>
    </location>
    <ligand>
        <name>substrate</name>
    </ligand>
</feature>
<comment type="similarity">
    <text evidence="2 11">Belongs to the PEP-utilizing enzyme family.</text>
</comment>
<dbReference type="SUPFAM" id="SSF51621">
    <property type="entry name" value="Phosphoenolpyruvate/pyruvate domain"/>
    <property type="match status" value="1"/>
</dbReference>
<evidence type="ECO:0000256" key="11">
    <source>
        <dbReference type="PIRNR" id="PIRNR000853"/>
    </source>
</evidence>
<dbReference type="SUPFAM" id="SSF56059">
    <property type="entry name" value="Glutathione synthetase ATP-binding domain-like"/>
    <property type="match status" value="1"/>
</dbReference>
<dbReference type="RefSeq" id="WP_101807764.1">
    <property type="nucleotide sequence ID" value="NZ_NFEZ01000002.1"/>
</dbReference>
<sequence>MSAKRVYAFEEGRADMKQLLGGKGAGLAEMTAAGVPVPPGFTVTTEACRDYGRSGGMLEEPLWAEIREALAVLEERGGQRLGDRADPLLVSVRSGAAVSMPGMMDTILNLGLNDETAEGLAAATGDERFAFDCYRRLVAMFGQVVLGVDGWRFERLLEARKEAAGVETDQQLEAQHWRELVLDYQQLVLRQAGRPFPQDVLEQLRLAVEAVFRSWDNPRARVYRSVNRIDGSGGTAVTVQRMVFGNKGADCGTGVVFTRDPSTGEPGLYGEFLLNAQGEDVVAGVRTPQPIAALAAALPQAHAELERWGRTLEERYGDMQDIEFTIERGVLFLLQTRTGKRGAQAALRIAVDLVREGRIAREEAVRRVELAHLEQLLHRGIDESAAGQPLAKGLPASPGAAIGRAVFDADTAERWSRDGQPVILVRPETTPDDIHGVLAAEGILTSRGGMTSHAAVVARGMGKPAVCGCEALAVDAEAKRLAVRGGGAETIAEGDWLTIDGGTGRVIAGRMPLREPAVTEELLQVLRWADELRRLEVHANADTPEDARAARRLGAQGIGLCRTEHMFFAPERLAVMQRMIAAETDEAREAALAQLRPMQQADFEGLLEAMDGLPVTIRLLDPPLHEFLPGREELQRKLEAAREGERAELEALLRRSDALREANPMLGQRGCRLGIMHPEIYRMQAEALCLAAAACAERGVDVRAEIMIPLVGEAAELGLLRAEVEAVAERLLPEPLRRERPIRVGTMIEVPRAALTAGRIAEHADFFSFGTNDLTQMTYGCSRDDAEGKFLARYVERRLLPFNPFQVLDEEGVGQLIRIATEAGRAARPGLKAGICGEHGGERDSIFFCHEIGLDYVSCSPYRIPMARIAAAQAALARPGRDAAPSALADALPV</sequence>
<feature type="binding site" evidence="13">
    <location>
        <position position="773"/>
    </location>
    <ligand>
        <name>substrate</name>
    </ligand>
</feature>
<dbReference type="EMBL" id="NFEZ01000002">
    <property type="protein sequence ID" value="PLT47852.1"/>
    <property type="molecule type" value="Genomic_DNA"/>
</dbReference>
<dbReference type="PROSITE" id="PS00370">
    <property type="entry name" value="PEP_ENZYMES_PHOS_SITE"/>
    <property type="match status" value="1"/>
</dbReference>
<dbReference type="Pfam" id="PF00391">
    <property type="entry name" value="PEP-utilizers"/>
    <property type="match status" value="1"/>
</dbReference>
<keyword evidence="8 19" id="KW-0418">Kinase</keyword>